<dbReference type="OrthoDB" id="9758509at2"/>
<name>A0A372JNV1_9ACTN</name>
<gene>
    <name evidence="4" type="ORF">DZF91_10395</name>
</gene>
<dbReference type="EMBL" id="QURH01000194">
    <property type="protein sequence ID" value="RFU41702.1"/>
    <property type="molecule type" value="Genomic_DNA"/>
</dbReference>
<feature type="domain" description="Aldehyde oxidase/xanthine dehydrogenase a/b hammerhead" evidence="3">
    <location>
        <begin position="11"/>
        <end position="116"/>
    </location>
</feature>
<reference evidence="4 5" key="1">
    <citation type="submission" date="2018-08" db="EMBL/GenBank/DDBJ databases">
        <title>Actinomadura jelena sp. nov., a novel Actinomycete isolated from soil in Chad.</title>
        <authorList>
            <person name="Shi L."/>
        </authorList>
    </citation>
    <scope>NUCLEOTIDE SEQUENCE [LARGE SCALE GENOMIC DNA]</scope>
    <source>
        <strain evidence="4 5">NEAU-G17</strain>
    </source>
</reference>
<dbReference type="GO" id="GO:0016491">
    <property type="term" value="F:oxidoreductase activity"/>
    <property type="evidence" value="ECO:0007669"/>
    <property type="project" value="UniProtKB-KW"/>
</dbReference>
<dbReference type="Proteomes" id="UP000261811">
    <property type="component" value="Unassembled WGS sequence"/>
</dbReference>
<dbReference type="SUPFAM" id="SSF56003">
    <property type="entry name" value="Molybdenum cofactor-binding domain"/>
    <property type="match status" value="1"/>
</dbReference>
<keyword evidence="2" id="KW-0560">Oxidoreductase</keyword>
<dbReference type="Pfam" id="PF02738">
    <property type="entry name" value="MoCoBD_1"/>
    <property type="match status" value="1"/>
</dbReference>
<dbReference type="InterPro" id="IPR016208">
    <property type="entry name" value="Ald_Oxase/xanthine_DH-like"/>
</dbReference>
<dbReference type="InterPro" id="IPR036856">
    <property type="entry name" value="Ald_Oxase/Xan_DH_a/b_sf"/>
</dbReference>
<dbReference type="InterPro" id="IPR037165">
    <property type="entry name" value="AldOxase/xan_DH_Mopterin-bd_sf"/>
</dbReference>
<evidence type="ECO:0000259" key="3">
    <source>
        <dbReference type="SMART" id="SM01008"/>
    </source>
</evidence>
<dbReference type="Pfam" id="PF01315">
    <property type="entry name" value="Ald_Xan_dh_C"/>
    <property type="match status" value="1"/>
</dbReference>
<evidence type="ECO:0000313" key="4">
    <source>
        <dbReference type="EMBL" id="RFU41702.1"/>
    </source>
</evidence>
<dbReference type="AlphaFoldDB" id="A0A372JNV1"/>
<dbReference type="InterPro" id="IPR000674">
    <property type="entry name" value="Ald_Oxase/Xan_DH_a/b"/>
</dbReference>
<evidence type="ECO:0000313" key="5">
    <source>
        <dbReference type="Proteomes" id="UP000261811"/>
    </source>
</evidence>
<dbReference type="SUPFAM" id="SSF54665">
    <property type="entry name" value="CO dehydrogenase molybdoprotein N-domain-like"/>
    <property type="match status" value="1"/>
</dbReference>
<evidence type="ECO:0000256" key="1">
    <source>
        <dbReference type="ARBA" id="ARBA00022505"/>
    </source>
</evidence>
<keyword evidence="5" id="KW-1185">Reference proteome</keyword>
<evidence type="ECO:0000256" key="2">
    <source>
        <dbReference type="ARBA" id="ARBA00023002"/>
    </source>
</evidence>
<proteinExistence type="predicted"/>
<dbReference type="SMART" id="SM01008">
    <property type="entry name" value="Ald_Xan_dh_C"/>
    <property type="match status" value="1"/>
</dbReference>
<keyword evidence="1" id="KW-0500">Molybdenum</keyword>
<sequence length="667" mass="71079">MSRLEARDKVTGAARYAYEYQVEDVAYAAAVLATIACGEVERVHADEVLAMPGVLAVLSCENAPSLRNDPDDGELNVFQSRRVSYRGQLVAAVVAETSETAQEAARLLRVSYRDARDPDLELRPPSETYDHEPYGEPVEIGDPDDAFANAPVLVDATYRTPAEHNNPMEPHTTLAHWDRDDHLTVYDSNQGPTKVRSTLASLLGLDERQVRVVSPHVGGGFGSKGTPRPNVVLAAMAARAVGRPVRLAVNRRQMFAITGYRTPTAQRVRLGADTDGRLTVLAHESNEQASTVRGFTEECVNPSKVMYRAPNRRLAGRLLTLDVPSPSWMRGPGETPGMFALECAMDELAKALGLDPIELRVRNEPENDPTSGDPFSSRNLVACLREGARRFGWAPDRKGLGVAAATYPASRGGSRATARRVADGRYTVRIAAIDIGTGARTALTRIAADALGVEPSAVTVEIGDSDLPAASLAGGSTGTASWGTAVVRACEKLTADPAADEASVDTAAEVGEQSGYSCHAFGAHFAEVDVDFDTGEVRVPRLLGVYAVGRVVDPVLARSQFVGGMTMGLGMALTEHTVLDADGGFLNIDLAQYHVPTCADVPSVEAVWLDEHDPHVNPMGTKGLGEIGTVGTAAAIVNAVHSATGVRFRELPLTPQTVLPRLIAART</sequence>
<comment type="caution">
    <text evidence="4">The sequence shown here is derived from an EMBL/GenBank/DDBJ whole genome shotgun (WGS) entry which is preliminary data.</text>
</comment>
<dbReference type="Gene3D" id="3.30.365.10">
    <property type="entry name" value="Aldehyde oxidase/xanthine dehydrogenase, molybdopterin binding domain"/>
    <property type="match status" value="4"/>
</dbReference>
<dbReference type="GO" id="GO:0005506">
    <property type="term" value="F:iron ion binding"/>
    <property type="evidence" value="ECO:0007669"/>
    <property type="project" value="InterPro"/>
</dbReference>
<dbReference type="InterPro" id="IPR008274">
    <property type="entry name" value="AldOxase/xan_DH_MoCoBD1"/>
</dbReference>
<dbReference type="InterPro" id="IPR046867">
    <property type="entry name" value="AldOxase/xan_DH_MoCoBD2"/>
</dbReference>
<protein>
    <submittedName>
        <fullName evidence="4">Xanthine dehydrogenase family protein molybdopterin-binding subunit</fullName>
    </submittedName>
</protein>
<dbReference type="RefSeq" id="WP_117357268.1">
    <property type="nucleotide sequence ID" value="NZ_QURH01000194.1"/>
</dbReference>
<dbReference type="PANTHER" id="PTHR11908">
    <property type="entry name" value="XANTHINE DEHYDROGENASE"/>
    <property type="match status" value="1"/>
</dbReference>
<dbReference type="Pfam" id="PF20256">
    <property type="entry name" value="MoCoBD_2"/>
    <property type="match status" value="2"/>
</dbReference>
<dbReference type="PANTHER" id="PTHR11908:SF132">
    <property type="entry name" value="ALDEHYDE OXIDASE 1-RELATED"/>
    <property type="match status" value="1"/>
</dbReference>
<dbReference type="Gene3D" id="3.90.1170.50">
    <property type="entry name" value="Aldehyde oxidase/xanthine dehydrogenase, a/b hammerhead"/>
    <property type="match status" value="1"/>
</dbReference>
<accession>A0A372JNV1</accession>
<organism evidence="4 5">
    <name type="scientific">Actinomadura logoneensis</name>
    <dbReference type="NCBI Taxonomy" id="2293572"/>
    <lineage>
        <taxon>Bacteria</taxon>
        <taxon>Bacillati</taxon>
        <taxon>Actinomycetota</taxon>
        <taxon>Actinomycetes</taxon>
        <taxon>Streptosporangiales</taxon>
        <taxon>Thermomonosporaceae</taxon>
        <taxon>Actinomadura</taxon>
    </lineage>
</organism>